<protein>
    <submittedName>
        <fullName evidence="1">Uncharacterized protein</fullName>
    </submittedName>
</protein>
<dbReference type="InterPro" id="IPR006311">
    <property type="entry name" value="TAT_signal"/>
</dbReference>
<dbReference type="EMBL" id="JBHSXN010000001">
    <property type="protein sequence ID" value="MFC6952612.1"/>
    <property type="molecule type" value="Genomic_DNA"/>
</dbReference>
<evidence type="ECO:0000313" key="1">
    <source>
        <dbReference type="EMBL" id="MFC6952612.1"/>
    </source>
</evidence>
<name>A0ABD5VB44_9EURY</name>
<proteinExistence type="predicted"/>
<comment type="caution">
    <text evidence="1">The sequence shown here is derived from an EMBL/GenBank/DDBJ whole genome shotgun (WGS) entry which is preliminary data.</text>
</comment>
<dbReference type="Proteomes" id="UP001596395">
    <property type="component" value="Unassembled WGS sequence"/>
</dbReference>
<evidence type="ECO:0000313" key="2">
    <source>
        <dbReference type="Proteomes" id="UP001596395"/>
    </source>
</evidence>
<dbReference type="RefSeq" id="WP_336349576.1">
    <property type="nucleotide sequence ID" value="NZ_JAZAQL010000001.1"/>
</dbReference>
<keyword evidence="2" id="KW-1185">Reference proteome</keyword>
<dbReference type="PROSITE" id="PS51318">
    <property type="entry name" value="TAT"/>
    <property type="match status" value="1"/>
</dbReference>
<accession>A0ABD5VB44</accession>
<reference evidence="1 2" key="1">
    <citation type="journal article" date="2019" name="Int. J. Syst. Evol. Microbiol.">
        <title>The Global Catalogue of Microorganisms (GCM) 10K type strain sequencing project: providing services to taxonomists for standard genome sequencing and annotation.</title>
        <authorList>
            <consortium name="The Broad Institute Genomics Platform"/>
            <consortium name="The Broad Institute Genome Sequencing Center for Infectious Disease"/>
            <person name="Wu L."/>
            <person name="Ma J."/>
        </authorList>
    </citation>
    <scope>NUCLEOTIDE SEQUENCE [LARGE SCALE GENOMIC DNA]</scope>
    <source>
        <strain evidence="1 2">GX26</strain>
    </source>
</reference>
<gene>
    <name evidence="1" type="ORF">ACFQGB_07020</name>
</gene>
<dbReference type="AlphaFoldDB" id="A0ABD5VB44"/>
<sequence>MRQSADDGGGGGRSRRQVLRRTGGLLAAGTAAASAGCTNLLPPASRAIRYGDVDLPGRGDATPGYRRWFPAEAELPPLDAADEDDPYGNWTYATPGDLGAAQLGRPFDIGRNVAQASMDYVGYPLASYDRLVSVGALGSVAEASVDRATVERTLADTNYGRADDYREFDVYDRTDVDRLLAVSTDAVVHTAGETRRAKARALVDAEAGRVDRRHEVDASFAAYTERVGAPPTVLSAFGIVSGDLASAVWFTFDESSAYFVYDHAFADGETPSRAEVKRQISGITRGDRASRVDVTVDDPFVRVALQLDESAYMDGDDGDDYRSLPFVTWGVDQGSDTITVSHDAGEPVSVDRAEFRPTEALRNPPASGSTLEPGDELAFATGDLAADDIEFTYSQDEHSRSLLFSYEPANDSDT</sequence>
<organism evidence="1 2">
    <name type="scientific">Halorubellus litoreus</name>
    <dbReference type="NCBI Taxonomy" id="755308"/>
    <lineage>
        <taxon>Archaea</taxon>
        <taxon>Methanobacteriati</taxon>
        <taxon>Methanobacteriota</taxon>
        <taxon>Stenosarchaea group</taxon>
        <taxon>Halobacteria</taxon>
        <taxon>Halobacteriales</taxon>
        <taxon>Halorubellaceae</taxon>
        <taxon>Halorubellus</taxon>
    </lineage>
</organism>